<organism evidence="8 9">
    <name type="scientific">Paracoccus fontiphilus</name>
    <dbReference type="NCBI Taxonomy" id="1815556"/>
    <lineage>
        <taxon>Bacteria</taxon>
        <taxon>Pseudomonadati</taxon>
        <taxon>Pseudomonadota</taxon>
        <taxon>Alphaproteobacteria</taxon>
        <taxon>Rhodobacterales</taxon>
        <taxon>Paracoccaceae</taxon>
        <taxon>Paracoccus</taxon>
    </lineage>
</organism>
<evidence type="ECO:0000256" key="6">
    <source>
        <dbReference type="ARBA" id="ARBA00023136"/>
    </source>
</evidence>
<evidence type="ECO:0000256" key="7">
    <source>
        <dbReference type="SAM" id="Phobius"/>
    </source>
</evidence>
<accession>A0ABV7IK63</accession>
<keyword evidence="4 7" id="KW-0812">Transmembrane</keyword>
<keyword evidence="3" id="KW-1003">Cell membrane</keyword>
<protein>
    <submittedName>
        <fullName evidence="8">Type IV secretory system conjugative DNA transfer family protein</fullName>
    </submittedName>
</protein>
<reference evidence="9" key="1">
    <citation type="journal article" date="2019" name="Int. J. Syst. Evol. Microbiol.">
        <title>The Global Catalogue of Microorganisms (GCM) 10K type strain sequencing project: providing services to taxonomists for standard genome sequencing and annotation.</title>
        <authorList>
            <consortium name="The Broad Institute Genomics Platform"/>
            <consortium name="The Broad Institute Genome Sequencing Center for Infectious Disease"/>
            <person name="Wu L."/>
            <person name="Ma J."/>
        </authorList>
    </citation>
    <scope>NUCLEOTIDE SEQUENCE [LARGE SCALE GENOMIC DNA]</scope>
    <source>
        <strain evidence="9">KCTC 52239</strain>
    </source>
</reference>
<dbReference type="Proteomes" id="UP001595557">
    <property type="component" value="Unassembled WGS sequence"/>
</dbReference>
<keyword evidence="6 7" id="KW-0472">Membrane</keyword>
<comment type="similarity">
    <text evidence="2">Belongs to the VirD4/TraG family.</text>
</comment>
<evidence type="ECO:0000256" key="5">
    <source>
        <dbReference type="ARBA" id="ARBA00022989"/>
    </source>
</evidence>
<dbReference type="PANTHER" id="PTHR37937:SF1">
    <property type="entry name" value="CONJUGATIVE TRANSFER: DNA TRANSPORT"/>
    <property type="match status" value="1"/>
</dbReference>
<comment type="subcellular location">
    <subcellularLocation>
        <location evidence="1">Cell membrane</location>
        <topology evidence="1">Multi-pass membrane protein</topology>
    </subcellularLocation>
</comment>
<feature type="non-terminal residue" evidence="8">
    <location>
        <position position="1"/>
    </location>
</feature>
<keyword evidence="5 7" id="KW-1133">Transmembrane helix</keyword>
<evidence type="ECO:0000256" key="4">
    <source>
        <dbReference type="ARBA" id="ARBA00022692"/>
    </source>
</evidence>
<dbReference type="SUPFAM" id="SSF52540">
    <property type="entry name" value="P-loop containing nucleoside triphosphate hydrolases"/>
    <property type="match status" value="1"/>
</dbReference>
<proteinExistence type="inferred from homology"/>
<evidence type="ECO:0000313" key="9">
    <source>
        <dbReference type="Proteomes" id="UP001595557"/>
    </source>
</evidence>
<gene>
    <name evidence="8" type="ORF">ACFOD7_20610</name>
</gene>
<evidence type="ECO:0000256" key="2">
    <source>
        <dbReference type="ARBA" id="ARBA00008806"/>
    </source>
</evidence>
<dbReference type="InterPro" id="IPR051539">
    <property type="entry name" value="T4SS-coupling_protein"/>
</dbReference>
<dbReference type="InterPro" id="IPR003688">
    <property type="entry name" value="TraG/VirD4"/>
</dbReference>
<dbReference type="EMBL" id="JBHRTE010000109">
    <property type="protein sequence ID" value="MFC3170433.1"/>
    <property type="molecule type" value="Genomic_DNA"/>
</dbReference>
<evidence type="ECO:0000313" key="8">
    <source>
        <dbReference type="EMBL" id="MFC3170433.1"/>
    </source>
</evidence>
<dbReference type="Gene3D" id="3.40.50.300">
    <property type="entry name" value="P-loop containing nucleotide triphosphate hydrolases"/>
    <property type="match status" value="1"/>
</dbReference>
<comment type="caution">
    <text evidence="8">The sequence shown here is derived from an EMBL/GenBank/DDBJ whole genome shotgun (WGS) entry which is preliminary data.</text>
</comment>
<feature type="non-terminal residue" evidence="8">
    <location>
        <position position="392"/>
    </location>
</feature>
<evidence type="ECO:0000256" key="1">
    <source>
        <dbReference type="ARBA" id="ARBA00004651"/>
    </source>
</evidence>
<keyword evidence="9" id="KW-1185">Reference proteome</keyword>
<dbReference type="RefSeq" id="WP_377707498.1">
    <property type="nucleotide sequence ID" value="NZ_JBHRTE010000109.1"/>
</dbReference>
<sequence>ETGWIDDPAFAAVLGGDALPAFDLSTLKAGTGSLYLCIPPGYLDTRGGFLRLFVRMGLMTMMRDLADHGGKTGRCLFLLDEFHSLGKMEIVAKAAGLMRGYGVQLWPFLQDLGQLAALYGQDEMGTFFGNADAHIFFGNTDADTLGYISQNIGVWTQKEIGAVPPTQSGLNLDPDRRARAFDPIHAPRPMPTMPHRKLGGLFSVVGGISDAIRMSAHQASVNEQARERQAIDLEEKELAREDQNAMRAYQDRMAKKGEPLVTPQEVRELVAKRDGEAVARSMIVFAKGGDKLNIRLAPYFMPPPEKRDVEPDPLPDNVLTAGQIFAQYQAAAKAVSAPVSVWPRIVLAVVGYYAAYFALLLVMPAQSGWIFAFMGALLGWEWQKRRDQQRLA</sequence>
<name>A0ABV7IK63_9RHOB</name>
<evidence type="ECO:0000256" key="3">
    <source>
        <dbReference type="ARBA" id="ARBA00022475"/>
    </source>
</evidence>
<dbReference type="CDD" id="cd01127">
    <property type="entry name" value="TrwB_TraG_TraD_VirD4"/>
    <property type="match status" value="1"/>
</dbReference>
<feature type="transmembrane region" description="Helical" evidence="7">
    <location>
        <begin position="353"/>
        <end position="380"/>
    </location>
</feature>
<dbReference type="PANTHER" id="PTHR37937">
    <property type="entry name" value="CONJUGATIVE TRANSFER: DNA TRANSPORT"/>
    <property type="match status" value="1"/>
</dbReference>
<dbReference type="Pfam" id="PF02534">
    <property type="entry name" value="T4SS-DNA_transf"/>
    <property type="match status" value="1"/>
</dbReference>
<dbReference type="InterPro" id="IPR027417">
    <property type="entry name" value="P-loop_NTPase"/>
</dbReference>